<dbReference type="InterPro" id="IPR012337">
    <property type="entry name" value="RNaseH-like_sf"/>
</dbReference>
<dbReference type="SMART" id="SM00950">
    <property type="entry name" value="Piwi"/>
    <property type="match status" value="1"/>
</dbReference>
<dbReference type="OrthoDB" id="10252740at2759"/>
<gene>
    <name evidence="2" type="ORF">EVG20_g4046</name>
</gene>
<keyword evidence="3" id="KW-1185">Reference proteome</keyword>
<dbReference type="AlphaFoldDB" id="A0A4Y9YZQ7"/>
<dbReference type="InterPro" id="IPR003165">
    <property type="entry name" value="Piwi"/>
</dbReference>
<dbReference type="EMBL" id="SEOQ01000198">
    <property type="protein sequence ID" value="TFY67158.1"/>
    <property type="molecule type" value="Genomic_DNA"/>
</dbReference>
<dbReference type="Gene3D" id="3.30.420.10">
    <property type="entry name" value="Ribonuclease H-like superfamily/Ribonuclease H"/>
    <property type="match status" value="1"/>
</dbReference>
<dbReference type="Pfam" id="PF02171">
    <property type="entry name" value="Piwi"/>
    <property type="match status" value="1"/>
</dbReference>
<dbReference type="GO" id="GO:0003723">
    <property type="term" value="F:RNA binding"/>
    <property type="evidence" value="ECO:0007669"/>
    <property type="project" value="InterPro"/>
</dbReference>
<dbReference type="Gene3D" id="2.170.260.10">
    <property type="entry name" value="paz domain"/>
    <property type="match status" value="1"/>
</dbReference>
<sequence length="797" mass="89275">MAFPDPAPVPVQTNAFAIKTLPTQRARLFYHYDTFDPEIRQPFRAQIYLDHLQTILQPSVFRPRVVFDGKKNVWSSRQLFGDGGATFDVRLSSNPNSRSKPVAIRFNPVGAPIDVLSVINMVTNGQVISRQAEAVTILQAIVRQAPIMQQKTFNARSVFSSEGARVTGGAFDLWRGYFQSVRPAPGRMIVNVDISTGIVYAEKCLDAWAAAFLNPGQRQVNIRELSSLRPGEEKFKNLKNVLKGVRIKIDTPKQSQGARPIRSIIPQGGRYEFDMDGKMITEYYAKKYGKHLQYPDSFGVVMKEKPFRVVYPAEICFIDPGQLFKKKVPPHLMDEVLRFSSQPPAGRLSSIQRGIGGNFLSYSQSDFLSAANVMVDTTPINVKGKMLPPPSIQYGDVNVSPRAGSWNLVGRKFIEPGAFNDYVVVNFSAVPGDVVMNFVKNLAMCCADLGMAINKPKNQQPIVLNAQGLQKVWDEIAQYKPKLVLAVLPTNAAELRRALKVWGETFVGIPTQCVRENKIHNAGDQYNRNLAMKINTKLQGTNSAVQHPLNQNGFMAQPLMVVGADVGHAGAGINNQPSIASVVASYDRGFSKYMTSVSLQEPRTEIITDLTKMMFEAMKFFYMKNQPMYKFRIVFFRDGVSEGEYDQVVQYEIPAIQKAWAQFIKPFKEDPPLKLTYIVVGKRHHIRFFPPARVPPTAVDRSNNFTAGLVVDQGVIDPSISKNFYLQSHGGLKGTSRSSHYVVLHDDNQLKIDILEHMSFYLCHVYSRASRSVSIPAPVYYADVNIFLYHAAFMLTF</sequence>
<evidence type="ECO:0000313" key="3">
    <source>
        <dbReference type="Proteomes" id="UP000298327"/>
    </source>
</evidence>
<feature type="domain" description="Piwi" evidence="1">
    <location>
        <begin position="483"/>
        <end position="783"/>
    </location>
</feature>
<proteinExistence type="predicted"/>
<dbReference type="Pfam" id="PF08699">
    <property type="entry name" value="ArgoL1"/>
    <property type="match status" value="1"/>
</dbReference>
<dbReference type="InterPro" id="IPR032474">
    <property type="entry name" value="Argonaute_N"/>
</dbReference>
<dbReference type="Gene3D" id="3.40.50.2300">
    <property type="match status" value="1"/>
</dbReference>
<dbReference type="Proteomes" id="UP000298327">
    <property type="component" value="Unassembled WGS sequence"/>
</dbReference>
<dbReference type="InterPro" id="IPR003100">
    <property type="entry name" value="PAZ_dom"/>
</dbReference>
<dbReference type="SUPFAM" id="SSF53098">
    <property type="entry name" value="Ribonuclease H-like"/>
    <property type="match status" value="1"/>
</dbReference>
<dbReference type="PROSITE" id="PS50822">
    <property type="entry name" value="PIWI"/>
    <property type="match status" value="1"/>
</dbReference>
<comment type="caution">
    <text evidence="2">The sequence shown here is derived from an EMBL/GenBank/DDBJ whole genome shotgun (WGS) entry which is preliminary data.</text>
</comment>
<name>A0A4Y9YZQ7_9AGAM</name>
<accession>A0A4Y9YZQ7</accession>
<reference evidence="2 3" key="1">
    <citation type="submission" date="2019-02" db="EMBL/GenBank/DDBJ databases">
        <title>Genome sequencing of the rare red list fungi Dentipellis fragilis.</title>
        <authorList>
            <person name="Buettner E."/>
            <person name="Kellner H."/>
        </authorList>
    </citation>
    <scope>NUCLEOTIDE SEQUENCE [LARGE SCALE GENOMIC DNA]</scope>
    <source>
        <strain evidence="2 3">DSM 105465</strain>
    </source>
</reference>
<dbReference type="InterPro" id="IPR036397">
    <property type="entry name" value="RNaseH_sf"/>
</dbReference>
<protein>
    <recommendedName>
        <fullName evidence="1">Piwi domain-containing protein</fullName>
    </recommendedName>
</protein>
<dbReference type="InterPro" id="IPR014811">
    <property type="entry name" value="ArgoL1"/>
</dbReference>
<dbReference type="InterPro" id="IPR032473">
    <property type="entry name" value="Argonaute_Mid_dom"/>
</dbReference>
<evidence type="ECO:0000313" key="2">
    <source>
        <dbReference type="EMBL" id="TFY67158.1"/>
    </source>
</evidence>
<dbReference type="STRING" id="205917.A0A4Y9YZQ7"/>
<dbReference type="PANTHER" id="PTHR22891">
    <property type="entry name" value="EUKARYOTIC TRANSLATION INITIATION FACTOR 2C"/>
    <property type="match status" value="1"/>
</dbReference>
<dbReference type="Pfam" id="PF16486">
    <property type="entry name" value="ArgoN"/>
    <property type="match status" value="1"/>
</dbReference>
<dbReference type="InterPro" id="IPR036085">
    <property type="entry name" value="PAZ_dom_sf"/>
</dbReference>
<dbReference type="SMART" id="SM01163">
    <property type="entry name" value="DUF1785"/>
    <property type="match status" value="1"/>
</dbReference>
<organism evidence="2 3">
    <name type="scientific">Dentipellis fragilis</name>
    <dbReference type="NCBI Taxonomy" id="205917"/>
    <lineage>
        <taxon>Eukaryota</taxon>
        <taxon>Fungi</taxon>
        <taxon>Dikarya</taxon>
        <taxon>Basidiomycota</taxon>
        <taxon>Agaricomycotina</taxon>
        <taxon>Agaricomycetes</taxon>
        <taxon>Russulales</taxon>
        <taxon>Hericiaceae</taxon>
        <taxon>Dentipellis</taxon>
    </lineage>
</organism>
<dbReference type="Pfam" id="PF16487">
    <property type="entry name" value="ArgoMid"/>
    <property type="match status" value="1"/>
</dbReference>
<evidence type="ECO:0000259" key="1">
    <source>
        <dbReference type="PROSITE" id="PS50822"/>
    </source>
</evidence>
<dbReference type="Pfam" id="PF02170">
    <property type="entry name" value="PAZ"/>
    <property type="match status" value="1"/>
</dbReference>
<dbReference type="SUPFAM" id="SSF101690">
    <property type="entry name" value="PAZ domain"/>
    <property type="match status" value="1"/>
</dbReference>